<dbReference type="AlphaFoldDB" id="A0A381XZW6"/>
<name>A0A381XZW6_9ZZZZ</name>
<dbReference type="EMBL" id="UINC01016889">
    <property type="protein sequence ID" value="SVA69971.1"/>
    <property type="molecule type" value="Genomic_DNA"/>
</dbReference>
<accession>A0A381XZW6</accession>
<feature type="non-terminal residue" evidence="1">
    <location>
        <position position="24"/>
    </location>
</feature>
<reference evidence="1" key="1">
    <citation type="submission" date="2018-05" db="EMBL/GenBank/DDBJ databases">
        <authorList>
            <person name="Lanie J.A."/>
            <person name="Ng W.-L."/>
            <person name="Kazmierczak K.M."/>
            <person name="Andrzejewski T.M."/>
            <person name="Davidsen T.M."/>
            <person name="Wayne K.J."/>
            <person name="Tettelin H."/>
            <person name="Glass J.I."/>
            <person name="Rusch D."/>
            <person name="Podicherti R."/>
            <person name="Tsui H.-C.T."/>
            <person name="Winkler M.E."/>
        </authorList>
    </citation>
    <scope>NUCLEOTIDE SEQUENCE</scope>
</reference>
<sequence length="24" mass="2796">MAIRTQTFFAFVRAYLPLLAFFTA</sequence>
<organism evidence="1">
    <name type="scientific">marine metagenome</name>
    <dbReference type="NCBI Taxonomy" id="408172"/>
    <lineage>
        <taxon>unclassified sequences</taxon>
        <taxon>metagenomes</taxon>
        <taxon>ecological metagenomes</taxon>
    </lineage>
</organism>
<evidence type="ECO:0000313" key="1">
    <source>
        <dbReference type="EMBL" id="SVA69971.1"/>
    </source>
</evidence>
<proteinExistence type="predicted"/>
<gene>
    <name evidence="1" type="ORF">METZ01_LOCUS122825</name>
</gene>
<protein>
    <submittedName>
        <fullName evidence="1">Uncharacterized protein</fullName>
    </submittedName>
</protein>